<dbReference type="KEGG" id="crb:17894711"/>
<dbReference type="Proteomes" id="UP000029121">
    <property type="component" value="Unassembled WGS sequence"/>
</dbReference>
<feature type="compositionally biased region" description="Basic residues" evidence="1">
    <location>
        <begin position="62"/>
        <end position="73"/>
    </location>
</feature>
<proteinExistence type="predicted"/>
<gene>
    <name evidence="3" type="ORF">CARUB_v10021207mg</name>
</gene>
<evidence type="ECO:0000313" key="4">
    <source>
        <dbReference type="Proteomes" id="UP000029121"/>
    </source>
</evidence>
<dbReference type="OrthoDB" id="1106104at2759"/>
<dbReference type="AlphaFoldDB" id="R0IA93"/>
<reference evidence="4" key="1">
    <citation type="journal article" date="2013" name="Nat. Genet.">
        <title>The Capsella rubella genome and the genomic consequences of rapid mating system evolution.</title>
        <authorList>
            <person name="Slotte T."/>
            <person name="Hazzouri K.M."/>
            <person name="Agren J.A."/>
            <person name="Koenig D."/>
            <person name="Maumus F."/>
            <person name="Guo Y.L."/>
            <person name="Steige K."/>
            <person name="Platts A.E."/>
            <person name="Escobar J.S."/>
            <person name="Newman L.K."/>
            <person name="Wang W."/>
            <person name="Mandakova T."/>
            <person name="Vello E."/>
            <person name="Smith L.M."/>
            <person name="Henz S.R."/>
            <person name="Steffen J."/>
            <person name="Takuno S."/>
            <person name="Brandvain Y."/>
            <person name="Coop G."/>
            <person name="Andolfatto P."/>
            <person name="Hu T.T."/>
            <person name="Blanchette M."/>
            <person name="Clark R.M."/>
            <person name="Quesneville H."/>
            <person name="Nordborg M."/>
            <person name="Gaut B.S."/>
            <person name="Lysak M.A."/>
            <person name="Jenkins J."/>
            <person name="Grimwood J."/>
            <person name="Chapman J."/>
            <person name="Prochnik S."/>
            <person name="Shu S."/>
            <person name="Rokhsar D."/>
            <person name="Schmutz J."/>
            <person name="Weigel D."/>
            <person name="Wright S.I."/>
        </authorList>
    </citation>
    <scope>NUCLEOTIDE SEQUENCE [LARGE SCALE GENOMIC DNA]</scope>
    <source>
        <strain evidence="4">cv. Monte Gargano</strain>
    </source>
</reference>
<feature type="compositionally biased region" description="Basic and acidic residues" evidence="1">
    <location>
        <begin position="46"/>
        <end position="56"/>
    </location>
</feature>
<protein>
    <submittedName>
        <fullName evidence="3">Uncharacterized protein</fullName>
    </submittedName>
</protein>
<feature type="transmembrane region" description="Helical" evidence="2">
    <location>
        <begin position="12"/>
        <end position="30"/>
    </location>
</feature>
<keyword evidence="4" id="KW-1185">Reference proteome</keyword>
<accession>R0IA93</accession>
<evidence type="ECO:0000313" key="3">
    <source>
        <dbReference type="EMBL" id="EOA33473.1"/>
    </source>
</evidence>
<keyword evidence="2" id="KW-0472">Membrane</keyword>
<keyword evidence="2" id="KW-1133">Transmembrane helix</keyword>
<evidence type="ECO:0000256" key="2">
    <source>
        <dbReference type="SAM" id="Phobius"/>
    </source>
</evidence>
<feature type="region of interest" description="Disordered" evidence="1">
    <location>
        <begin position="35"/>
        <end position="95"/>
    </location>
</feature>
<feature type="non-terminal residue" evidence="3">
    <location>
        <position position="1"/>
    </location>
</feature>
<evidence type="ECO:0000256" key="1">
    <source>
        <dbReference type="SAM" id="MobiDB-lite"/>
    </source>
</evidence>
<keyword evidence="2" id="KW-0812">Transmembrane</keyword>
<sequence>REIGDAMTVVKAPFLVIFIVALLLLSPLLFGQLEATSNKQPKHRKLGEGHTRDEKIVVQIKARVKRSKSRRGPQKKEPYKKPPCTPPTHPVKGHP</sequence>
<name>R0IA93_9BRAS</name>
<organism evidence="3 4">
    <name type="scientific">Capsella rubella</name>
    <dbReference type="NCBI Taxonomy" id="81985"/>
    <lineage>
        <taxon>Eukaryota</taxon>
        <taxon>Viridiplantae</taxon>
        <taxon>Streptophyta</taxon>
        <taxon>Embryophyta</taxon>
        <taxon>Tracheophyta</taxon>
        <taxon>Spermatophyta</taxon>
        <taxon>Magnoliopsida</taxon>
        <taxon>eudicotyledons</taxon>
        <taxon>Gunneridae</taxon>
        <taxon>Pentapetalae</taxon>
        <taxon>rosids</taxon>
        <taxon>malvids</taxon>
        <taxon>Brassicales</taxon>
        <taxon>Brassicaceae</taxon>
        <taxon>Camelineae</taxon>
        <taxon>Capsella</taxon>
    </lineage>
</organism>
<dbReference type="EMBL" id="KB870806">
    <property type="protein sequence ID" value="EOA33473.1"/>
    <property type="molecule type" value="Genomic_DNA"/>
</dbReference>